<keyword evidence="5 6" id="KW-0378">Hydrolase</keyword>
<dbReference type="Pfam" id="PF04493">
    <property type="entry name" value="Endonuclease_5"/>
    <property type="match status" value="1"/>
</dbReference>
<dbReference type="GO" id="GO:0003727">
    <property type="term" value="F:single-stranded RNA binding"/>
    <property type="evidence" value="ECO:0007669"/>
    <property type="project" value="TreeGrafter"/>
</dbReference>
<dbReference type="GO" id="GO:0005737">
    <property type="term" value="C:cytoplasm"/>
    <property type="evidence" value="ECO:0007669"/>
    <property type="project" value="UniProtKB-SubCell"/>
</dbReference>
<dbReference type="GO" id="GO:0000287">
    <property type="term" value="F:magnesium ion binding"/>
    <property type="evidence" value="ECO:0007669"/>
    <property type="project" value="UniProtKB-UniRule"/>
</dbReference>
<feature type="binding site" evidence="6">
    <location>
        <position position="33"/>
    </location>
    <ligand>
        <name>Mg(2+)</name>
        <dbReference type="ChEBI" id="CHEBI:18420"/>
    </ligand>
</feature>
<proteinExistence type="inferred from homology"/>
<dbReference type="HAMAP" id="MF_00801">
    <property type="entry name" value="Endonuclease_5"/>
    <property type="match status" value="1"/>
</dbReference>
<feature type="site" description="Interaction with target DNA" evidence="6">
    <location>
        <position position="69"/>
    </location>
</feature>
<evidence type="ECO:0000256" key="5">
    <source>
        <dbReference type="ARBA" id="ARBA00022801"/>
    </source>
</evidence>
<keyword evidence="8" id="KW-1185">Reference proteome</keyword>
<name>A0A5D0MD80_9BACT</name>
<dbReference type="Proteomes" id="UP000324143">
    <property type="component" value="Unassembled WGS sequence"/>
</dbReference>
<keyword evidence="6" id="KW-0234">DNA repair</keyword>
<evidence type="ECO:0000256" key="4">
    <source>
        <dbReference type="ARBA" id="ARBA00022759"/>
    </source>
</evidence>
<keyword evidence="3 6" id="KW-0540">Nuclease</keyword>
<comment type="cofactor">
    <cofactor evidence="6">
        <name>Mg(2+)</name>
        <dbReference type="ChEBI" id="CHEBI:18420"/>
    </cofactor>
</comment>
<dbReference type="InterPro" id="IPR007581">
    <property type="entry name" value="Endonuclease-V"/>
</dbReference>
<protein>
    <recommendedName>
        <fullName evidence="6">Endonuclease V</fullName>
        <ecNumber evidence="6">3.1.21.7</ecNumber>
    </recommendedName>
    <alternativeName>
        <fullName evidence="6">Deoxyinosine 3'endonuclease</fullName>
    </alternativeName>
    <alternativeName>
        <fullName evidence="6">Deoxyribonuclease V</fullName>
        <shortName evidence="6">DNase V</shortName>
    </alternativeName>
</protein>
<evidence type="ECO:0000256" key="3">
    <source>
        <dbReference type="ARBA" id="ARBA00022722"/>
    </source>
</evidence>
<evidence type="ECO:0000256" key="1">
    <source>
        <dbReference type="ARBA" id="ARBA00004496"/>
    </source>
</evidence>
<evidence type="ECO:0000313" key="8">
    <source>
        <dbReference type="Proteomes" id="UP000324143"/>
    </source>
</evidence>
<comment type="similarity">
    <text evidence="6">Belongs to the endonuclease V family.</text>
</comment>
<comment type="function">
    <text evidence="6">DNA repair enzyme involved in the repair of deaminated bases. Selectively cleaves double-stranded DNA at the second phosphodiester bond 3' to a deoxyinosine leaving behind the intact lesion on the nicked DNA.</text>
</comment>
<comment type="catalytic activity">
    <reaction evidence="6">
        <text>Endonucleolytic cleavage at apurinic or apyrimidinic sites to products with a 5'-phosphate.</text>
        <dbReference type="EC" id="3.1.21.7"/>
    </reaction>
</comment>
<sequence>MNWQKCREFQKKIRDNLVLKGGDFDYRNLLAVDISFKNNKAFVAAVIYNIKSNCVEKKYTLIKKNKIKYVPTFLAFREVPYILRIVNKIQRNYDIILCDGHGIMHPYRAGLATHLGYLLNMPSVGVAKSYLCGNFDKPGSDYFSHENVYDDTGNLLGYALTNRKNTKPVFVSPGYKISFEKSLKLIKLVSGKYKVPEPIHVADKITKKLRDNND</sequence>
<gene>
    <name evidence="6" type="primary">nfi</name>
    <name evidence="7" type="ORF">FXF47_06565</name>
</gene>
<keyword evidence="6" id="KW-0227">DNA damage</keyword>
<dbReference type="PANTHER" id="PTHR28511:SF1">
    <property type="entry name" value="ENDONUCLEASE V"/>
    <property type="match status" value="1"/>
</dbReference>
<dbReference type="GO" id="GO:0016891">
    <property type="term" value="F:RNA endonuclease activity producing 5'-phosphomonoesters, hydrolytic mechanism"/>
    <property type="evidence" value="ECO:0007669"/>
    <property type="project" value="TreeGrafter"/>
</dbReference>
<keyword evidence="4 6" id="KW-0255">Endonuclease</keyword>
<organism evidence="7 8">
    <name type="scientific">Candidatus Mcinerneyibacterium aminivorans</name>
    <dbReference type="NCBI Taxonomy" id="2703815"/>
    <lineage>
        <taxon>Bacteria</taxon>
        <taxon>Candidatus Macinerneyibacteriota</taxon>
        <taxon>Candidatus Mcinerneyibacteria</taxon>
        <taxon>Candidatus Mcinerneyibacteriales</taxon>
        <taxon>Candidatus Mcinerneyibacteriaceae</taxon>
        <taxon>Candidatus Mcinerneyibacterium</taxon>
    </lineage>
</organism>
<evidence type="ECO:0000313" key="7">
    <source>
        <dbReference type="EMBL" id="TYB30956.1"/>
    </source>
</evidence>
<dbReference type="AlphaFoldDB" id="A0A5D0MD80"/>
<dbReference type="EMBL" id="VSIX01000062">
    <property type="protein sequence ID" value="TYB30956.1"/>
    <property type="molecule type" value="Genomic_DNA"/>
</dbReference>
<dbReference type="CDD" id="cd06559">
    <property type="entry name" value="Endonuclease_V"/>
    <property type="match status" value="1"/>
</dbReference>
<comment type="caution">
    <text evidence="7">The sequence shown here is derived from an EMBL/GenBank/DDBJ whole genome shotgun (WGS) entry which is preliminary data.</text>
</comment>
<comment type="subcellular location">
    <subcellularLocation>
        <location evidence="1 6">Cytoplasm</location>
    </subcellularLocation>
</comment>
<keyword evidence="6" id="KW-0479">Metal-binding</keyword>
<evidence type="ECO:0000256" key="2">
    <source>
        <dbReference type="ARBA" id="ARBA00022490"/>
    </source>
</evidence>
<reference evidence="7" key="1">
    <citation type="submission" date="2019-08" db="EMBL/GenBank/DDBJ databases">
        <title>Genomic characterization of a novel candidate phylum (ARYD3) from a high temperature, high salinity tertiary oil reservoir in north central Oklahoma, USA.</title>
        <authorList>
            <person name="Youssef N.H."/>
            <person name="Yadav A."/>
            <person name="Elshahed M.S."/>
        </authorList>
    </citation>
    <scope>NUCLEOTIDE SEQUENCE [LARGE SCALE GENOMIC DNA]</scope>
    <source>
        <strain evidence="7">ARYD3</strain>
    </source>
</reference>
<dbReference type="GO" id="GO:0006281">
    <property type="term" value="P:DNA repair"/>
    <property type="evidence" value="ECO:0007669"/>
    <property type="project" value="UniProtKB-UniRule"/>
</dbReference>
<accession>A0A5D0MD80</accession>
<dbReference type="PANTHER" id="PTHR28511">
    <property type="entry name" value="ENDONUCLEASE V"/>
    <property type="match status" value="1"/>
</dbReference>
<feature type="binding site" evidence="6">
    <location>
        <position position="99"/>
    </location>
    <ligand>
        <name>Mg(2+)</name>
        <dbReference type="ChEBI" id="CHEBI:18420"/>
    </ligand>
</feature>
<dbReference type="Gene3D" id="3.30.2170.10">
    <property type="entry name" value="archaeoglobus fulgidus dsm 4304 superfamily"/>
    <property type="match status" value="1"/>
</dbReference>
<dbReference type="GO" id="GO:0043737">
    <property type="term" value="F:deoxyribonuclease V activity"/>
    <property type="evidence" value="ECO:0007669"/>
    <property type="project" value="UniProtKB-UniRule"/>
</dbReference>
<keyword evidence="2 6" id="KW-0963">Cytoplasm</keyword>
<dbReference type="EC" id="3.1.21.7" evidence="6"/>
<keyword evidence="6" id="KW-0460">Magnesium</keyword>
<evidence type="ECO:0000256" key="6">
    <source>
        <dbReference type="HAMAP-Rule" id="MF_00801"/>
    </source>
</evidence>